<evidence type="ECO:0000256" key="2">
    <source>
        <dbReference type="SAM" id="SignalP"/>
    </source>
</evidence>
<dbReference type="Proteomes" id="UP000887566">
    <property type="component" value="Unplaced"/>
</dbReference>
<evidence type="ECO:0000256" key="1">
    <source>
        <dbReference type="SAM" id="Phobius"/>
    </source>
</evidence>
<protein>
    <submittedName>
        <fullName evidence="4">Uncharacterized protein</fullName>
    </submittedName>
</protein>
<keyword evidence="2" id="KW-0732">Signal</keyword>
<keyword evidence="3" id="KW-1185">Reference proteome</keyword>
<organism evidence="3 4">
    <name type="scientific">Plectus sambesii</name>
    <dbReference type="NCBI Taxonomy" id="2011161"/>
    <lineage>
        <taxon>Eukaryota</taxon>
        <taxon>Metazoa</taxon>
        <taxon>Ecdysozoa</taxon>
        <taxon>Nematoda</taxon>
        <taxon>Chromadorea</taxon>
        <taxon>Plectida</taxon>
        <taxon>Plectina</taxon>
        <taxon>Plectoidea</taxon>
        <taxon>Plectidae</taxon>
        <taxon>Plectus</taxon>
    </lineage>
</organism>
<evidence type="ECO:0000313" key="4">
    <source>
        <dbReference type="WBParaSite" id="PSAMB.scaffold8328size6350.g31254.t1"/>
    </source>
</evidence>
<dbReference type="AlphaFoldDB" id="A0A914XHB9"/>
<keyword evidence="1" id="KW-0472">Membrane</keyword>
<reference evidence="4" key="1">
    <citation type="submission" date="2022-11" db="UniProtKB">
        <authorList>
            <consortium name="WormBaseParasite"/>
        </authorList>
    </citation>
    <scope>IDENTIFICATION</scope>
</reference>
<feature type="signal peptide" evidence="2">
    <location>
        <begin position="1"/>
        <end position="24"/>
    </location>
</feature>
<feature type="transmembrane region" description="Helical" evidence="1">
    <location>
        <begin position="108"/>
        <end position="128"/>
    </location>
</feature>
<evidence type="ECO:0000313" key="3">
    <source>
        <dbReference type="Proteomes" id="UP000887566"/>
    </source>
</evidence>
<dbReference type="WBParaSite" id="PSAMB.scaffold8328size6350.g31254.t1">
    <property type="protein sequence ID" value="PSAMB.scaffold8328size6350.g31254.t1"/>
    <property type="gene ID" value="PSAMB.scaffold8328size6350.g31254"/>
</dbReference>
<sequence length="130" mass="13783">MTRMTFAHGLAGFLLLLIVVPSMSLRCYQDNQRKFCDFEVKHCRRAEKIINTVTNETSIITACDGDKEAEPNHAICEAQGGDGCQVFPGVGTICCCSSDLCNGAASSAGQSGLLGISAIVSVLVALLIRN</sequence>
<name>A0A914XHB9_9BILA</name>
<proteinExistence type="predicted"/>
<feature type="chain" id="PRO_5037000936" evidence="2">
    <location>
        <begin position="25"/>
        <end position="130"/>
    </location>
</feature>
<accession>A0A914XHB9</accession>
<keyword evidence="1" id="KW-1133">Transmembrane helix</keyword>
<keyword evidence="1" id="KW-0812">Transmembrane</keyword>